<evidence type="ECO:0000256" key="1">
    <source>
        <dbReference type="ARBA" id="ARBA00022553"/>
    </source>
</evidence>
<protein>
    <submittedName>
        <fullName evidence="6">Response regulator transcription factor</fullName>
    </submittedName>
</protein>
<dbReference type="Pfam" id="PF00072">
    <property type="entry name" value="Response_reg"/>
    <property type="match status" value="1"/>
</dbReference>
<organism evidence="6 7">
    <name type="scientific">Winogradskyella aquimaris</name>
    <dbReference type="NCBI Taxonomy" id="864074"/>
    <lineage>
        <taxon>Bacteria</taxon>
        <taxon>Pseudomonadati</taxon>
        <taxon>Bacteroidota</taxon>
        <taxon>Flavobacteriia</taxon>
        <taxon>Flavobacteriales</taxon>
        <taxon>Flavobacteriaceae</taxon>
        <taxon>Winogradskyella</taxon>
    </lineage>
</organism>
<comment type="caution">
    <text evidence="6">The sequence shown here is derived from an EMBL/GenBank/DDBJ whole genome shotgun (WGS) entry which is preliminary data.</text>
</comment>
<dbReference type="PRINTS" id="PR00038">
    <property type="entry name" value="HTHLUXR"/>
</dbReference>
<dbReference type="PROSITE" id="PS00622">
    <property type="entry name" value="HTH_LUXR_1"/>
    <property type="match status" value="1"/>
</dbReference>
<dbReference type="InterPro" id="IPR036388">
    <property type="entry name" value="WH-like_DNA-bd_sf"/>
</dbReference>
<dbReference type="Gene3D" id="1.10.10.10">
    <property type="entry name" value="Winged helix-like DNA-binding domain superfamily/Winged helix DNA-binding domain"/>
    <property type="match status" value="1"/>
</dbReference>
<dbReference type="PANTHER" id="PTHR45566:SF2">
    <property type="entry name" value="NARL SUBFAMILY"/>
    <property type="match status" value="1"/>
</dbReference>
<feature type="domain" description="HTH luxR-type" evidence="4">
    <location>
        <begin position="142"/>
        <end position="207"/>
    </location>
</feature>
<dbReference type="InterPro" id="IPR001789">
    <property type="entry name" value="Sig_transdc_resp-reg_receiver"/>
</dbReference>
<evidence type="ECO:0000259" key="4">
    <source>
        <dbReference type="PROSITE" id="PS50043"/>
    </source>
</evidence>
<keyword evidence="7" id="KW-1185">Reference proteome</keyword>
<dbReference type="SUPFAM" id="SSF52172">
    <property type="entry name" value="CheY-like"/>
    <property type="match status" value="1"/>
</dbReference>
<dbReference type="CDD" id="cd17535">
    <property type="entry name" value="REC_NarL-like"/>
    <property type="match status" value="1"/>
</dbReference>
<dbReference type="InterPro" id="IPR051015">
    <property type="entry name" value="EvgA-like"/>
</dbReference>
<dbReference type="SUPFAM" id="SSF46894">
    <property type="entry name" value="C-terminal effector domain of the bipartite response regulators"/>
    <property type="match status" value="1"/>
</dbReference>
<dbReference type="PROSITE" id="PS50110">
    <property type="entry name" value="RESPONSE_REGULATORY"/>
    <property type="match status" value="1"/>
</dbReference>
<accession>A0ABU5ESH1</accession>
<gene>
    <name evidence="6" type="ORF">SNF14_14210</name>
</gene>
<proteinExistence type="predicted"/>
<dbReference type="EMBL" id="JAXDAE010000020">
    <property type="protein sequence ID" value="MDY2588498.1"/>
    <property type="molecule type" value="Genomic_DNA"/>
</dbReference>
<dbReference type="PROSITE" id="PS50043">
    <property type="entry name" value="HTH_LUXR_2"/>
    <property type="match status" value="1"/>
</dbReference>
<dbReference type="SMART" id="SM00448">
    <property type="entry name" value="REC"/>
    <property type="match status" value="1"/>
</dbReference>
<keyword evidence="1 3" id="KW-0597">Phosphoprotein</keyword>
<dbReference type="Pfam" id="PF00196">
    <property type="entry name" value="GerE"/>
    <property type="match status" value="1"/>
</dbReference>
<dbReference type="Gene3D" id="3.40.50.2300">
    <property type="match status" value="1"/>
</dbReference>
<reference evidence="6 7" key="1">
    <citation type="submission" date="2023-11" db="EMBL/GenBank/DDBJ databases">
        <title>Winogradskyella pelagius sp. nov., isolated from coastal sediment.</title>
        <authorList>
            <person name="Li F."/>
        </authorList>
    </citation>
    <scope>NUCLEOTIDE SEQUENCE [LARGE SCALE GENOMIC DNA]</scope>
    <source>
        <strain evidence="6 7">KCTC 23502</strain>
    </source>
</reference>
<evidence type="ECO:0000313" key="7">
    <source>
        <dbReference type="Proteomes" id="UP001285855"/>
    </source>
</evidence>
<dbReference type="InterPro" id="IPR011006">
    <property type="entry name" value="CheY-like_superfamily"/>
</dbReference>
<evidence type="ECO:0000256" key="3">
    <source>
        <dbReference type="PROSITE-ProRule" id="PRU00169"/>
    </source>
</evidence>
<evidence type="ECO:0000313" key="6">
    <source>
        <dbReference type="EMBL" id="MDY2588498.1"/>
    </source>
</evidence>
<dbReference type="InterPro" id="IPR000792">
    <property type="entry name" value="Tscrpt_reg_LuxR_C"/>
</dbReference>
<dbReference type="PANTHER" id="PTHR45566">
    <property type="entry name" value="HTH-TYPE TRANSCRIPTIONAL REGULATOR YHJB-RELATED"/>
    <property type="match status" value="1"/>
</dbReference>
<dbReference type="RefSeq" id="WP_320556842.1">
    <property type="nucleotide sequence ID" value="NZ_JAXDAE010000020.1"/>
</dbReference>
<sequence>MTKQITLVVADDHPMLLKGLVEELKDFNYVVLASVSNGAMALEKIISLKPMIAILDIEMPLLNGFEVIKKCREKNISTKIIILTSHKERGFIFQANKLNIKGYIMKDEPFIEVHRCIQNVYKGDTYFSSVFSNLMDIDLSQELNKIKFLTPSERTIVRLLAQGLNSKKIGEQLSISPRTVEKHRANIITKLQLPSSRDALASWVNENKEIIASF</sequence>
<feature type="domain" description="Response regulatory" evidence="5">
    <location>
        <begin position="6"/>
        <end position="121"/>
    </location>
</feature>
<dbReference type="InterPro" id="IPR058245">
    <property type="entry name" value="NreC/VraR/RcsB-like_REC"/>
</dbReference>
<evidence type="ECO:0000256" key="2">
    <source>
        <dbReference type="ARBA" id="ARBA00023125"/>
    </source>
</evidence>
<keyword evidence="2" id="KW-0238">DNA-binding</keyword>
<evidence type="ECO:0000259" key="5">
    <source>
        <dbReference type="PROSITE" id="PS50110"/>
    </source>
</evidence>
<dbReference type="InterPro" id="IPR016032">
    <property type="entry name" value="Sig_transdc_resp-reg_C-effctor"/>
</dbReference>
<dbReference type="CDD" id="cd06170">
    <property type="entry name" value="LuxR_C_like"/>
    <property type="match status" value="1"/>
</dbReference>
<dbReference type="SMART" id="SM00421">
    <property type="entry name" value="HTH_LUXR"/>
    <property type="match status" value="1"/>
</dbReference>
<dbReference type="Proteomes" id="UP001285855">
    <property type="component" value="Unassembled WGS sequence"/>
</dbReference>
<name>A0ABU5ESH1_9FLAO</name>
<feature type="modified residue" description="4-aspartylphosphate" evidence="3">
    <location>
        <position position="56"/>
    </location>
</feature>